<feature type="transmembrane region" description="Helical" evidence="2">
    <location>
        <begin position="46"/>
        <end position="64"/>
    </location>
</feature>
<dbReference type="EMBL" id="BJWL01000018">
    <property type="protein sequence ID" value="GFZ06260.1"/>
    <property type="molecule type" value="Genomic_DNA"/>
</dbReference>
<keyword evidence="2" id="KW-0812">Transmembrane</keyword>
<dbReference type="OrthoDB" id="1939257at2759"/>
<dbReference type="PANTHER" id="PTHR37746">
    <property type="entry name" value="TRANSMEMBRANE PROTEIN"/>
    <property type="match status" value="1"/>
</dbReference>
<feature type="transmembrane region" description="Helical" evidence="2">
    <location>
        <begin position="20"/>
        <end position="40"/>
    </location>
</feature>
<dbReference type="AlphaFoldDB" id="A0A7J0G647"/>
<feature type="compositionally biased region" description="Basic and acidic residues" evidence="1">
    <location>
        <begin position="82"/>
        <end position="95"/>
    </location>
</feature>
<organism evidence="3 4">
    <name type="scientific">Actinidia rufa</name>
    <dbReference type="NCBI Taxonomy" id="165716"/>
    <lineage>
        <taxon>Eukaryota</taxon>
        <taxon>Viridiplantae</taxon>
        <taxon>Streptophyta</taxon>
        <taxon>Embryophyta</taxon>
        <taxon>Tracheophyta</taxon>
        <taxon>Spermatophyta</taxon>
        <taxon>Magnoliopsida</taxon>
        <taxon>eudicotyledons</taxon>
        <taxon>Gunneridae</taxon>
        <taxon>Pentapetalae</taxon>
        <taxon>asterids</taxon>
        <taxon>Ericales</taxon>
        <taxon>Actinidiaceae</taxon>
        <taxon>Actinidia</taxon>
    </lineage>
</organism>
<keyword evidence="2" id="KW-1133">Transmembrane helix</keyword>
<reference evidence="3 4" key="1">
    <citation type="submission" date="2019-07" db="EMBL/GenBank/DDBJ databases">
        <title>De Novo Assembly of kiwifruit Actinidia rufa.</title>
        <authorList>
            <person name="Sugita-Konishi S."/>
            <person name="Sato K."/>
            <person name="Mori E."/>
            <person name="Abe Y."/>
            <person name="Kisaki G."/>
            <person name="Hamano K."/>
            <person name="Suezawa K."/>
            <person name="Otani M."/>
            <person name="Fukuda T."/>
            <person name="Manabe T."/>
            <person name="Gomi K."/>
            <person name="Tabuchi M."/>
            <person name="Akimitsu K."/>
            <person name="Kataoka I."/>
        </authorList>
    </citation>
    <scope>NUCLEOTIDE SEQUENCE [LARGE SCALE GENOMIC DNA]</scope>
    <source>
        <strain evidence="4">cv. Fuchu</strain>
    </source>
</reference>
<dbReference type="PANTHER" id="PTHR37746:SF1">
    <property type="entry name" value="TRANSMEMBRANE PROTEIN"/>
    <property type="match status" value="1"/>
</dbReference>
<keyword evidence="2" id="KW-0472">Membrane</keyword>
<sequence>MEENSWEFNSISTHAKTISLSSDPLFSIVITLYTLIFLYFPRFFLGIVFSPVLISTGVLLLALLRLGAIQRIEEEFNSTETEQTHNDSKPEDRKWVSPKSNPGTEIEVGSDLGPDRNPFYAESFFQWNVRAPLEVIYEEHEGEEGEQNQDVSIGERTIYRYPSLSLSYPESDPESSSDDDFPMIGDWDPLESVCFRWDEEDREGLIEIELDGKRKVELFHFEEENLIEIDISPARTLASFDEFSGEKW</sequence>
<evidence type="ECO:0000256" key="1">
    <source>
        <dbReference type="SAM" id="MobiDB-lite"/>
    </source>
</evidence>
<evidence type="ECO:0000313" key="3">
    <source>
        <dbReference type="EMBL" id="GFZ06260.1"/>
    </source>
</evidence>
<name>A0A7J0G647_9ERIC</name>
<protein>
    <recommendedName>
        <fullName evidence="5">Transmembrane protein</fullName>
    </recommendedName>
</protein>
<dbReference type="Proteomes" id="UP000585474">
    <property type="component" value="Unassembled WGS sequence"/>
</dbReference>
<feature type="region of interest" description="Disordered" evidence="1">
    <location>
        <begin position="77"/>
        <end position="112"/>
    </location>
</feature>
<evidence type="ECO:0000256" key="2">
    <source>
        <dbReference type="SAM" id="Phobius"/>
    </source>
</evidence>
<evidence type="ECO:0000313" key="4">
    <source>
        <dbReference type="Proteomes" id="UP000585474"/>
    </source>
</evidence>
<accession>A0A7J0G647</accession>
<evidence type="ECO:0008006" key="5">
    <source>
        <dbReference type="Google" id="ProtNLM"/>
    </source>
</evidence>
<gene>
    <name evidence="3" type="ORF">Acr_18g0004300</name>
</gene>
<comment type="caution">
    <text evidence="3">The sequence shown here is derived from an EMBL/GenBank/DDBJ whole genome shotgun (WGS) entry which is preliminary data.</text>
</comment>
<keyword evidence="4" id="KW-1185">Reference proteome</keyword>
<proteinExistence type="predicted"/>